<keyword evidence="1" id="KW-0175">Coiled coil</keyword>
<feature type="coiled-coil region" evidence="1">
    <location>
        <begin position="225"/>
        <end position="259"/>
    </location>
</feature>
<accession>A0AAV0AQU9</accession>
<dbReference type="Proteomes" id="UP001153365">
    <property type="component" value="Unassembled WGS sequence"/>
</dbReference>
<proteinExistence type="predicted"/>
<feature type="region of interest" description="Disordered" evidence="2">
    <location>
        <begin position="1"/>
        <end position="25"/>
    </location>
</feature>
<comment type="caution">
    <text evidence="3">The sequence shown here is derived from an EMBL/GenBank/DDBJ whole genome shotgun (WGS) entry which is preliminary data.</text>
</comment>
<name>A0AAV0AQU9_PHAPC</name>
<feature type="region of interest" description="Disordered" evidence="2">
    <location>
        <begin position="187"/>
        <end position="209"/>
    </location>
</feature>
<evidence type="ECO:0000313" key="4">
    <source>
        <dbReference type="Proteomes" id="UP001153365"/>
    </source>
</evidence>
<sequence>MAQSPNTTLSNRSQLISTGGLTPSNDKLHSQLPTFISSENQLKHVTCLETNPQLSNIATPDSLIDFSFARQNSQPLRLSQDSTGASLSSVTTAVSLSDCRRDSIALTENSLSNSPNSKIRVYLEQARHGLPSPTPSPRKLPMGKSEVLHVKKLVNDYISCEPQAQKRRTQAMALSNKMSASPVMNRFLASPSPRGNPKRKSDGNNHGDTIYSRINTFKGSTESQTRLLVQENGNLENKLEQAEAQVLQLLEELKKLCSLLVTGGSDTMPLPLCQDVDARQVMGTKLNRDINFVAKLRLTKPPAARSIGSTTVKQLAQNLTKSVPHKRCDQ</sequence>
<gene>
    <name evidence="3" type="ORF">PPACK8108_LOCUS6394</name>
</gene>
<dbReference type="EMBL" id="CALTRL010001217">
    <property type="protein sequence ID" value="CAH7671600.1"/>
    <property type="molecule type" value="Genomic_DNA"/>
</dbReference>
<dbReference type="AlphaFoldDB" id="A0AAV0AQU9"/>
<evidence type="ECO:0000256" key="2">
    <source>
        <dbReference type="SAM" id="MobiDB-lite"/>
    </source>
</evidence>
<protein>
    <submittedName>
        <fullName evidence="3">Uncharacterized protein</fullName>
    </submittedName>
</protein>
<keyword evidence="4" id="KW-1185">Reference proteome</keyword>
<evidence type="ECO:0000256" key="1">
    <source>
        <dbReference type="SAM" id="Coils"/>
    </source>
</evidence>
<evidence type="ECO:0000313" key="3">
    <source>
        <dbReference type="EMBL" id="CAH7671600.1"/>
    </source>
</evidence>
<organism evidence="3 4">
    <name type="scientific">Phakopsora pachyrhizi</name>
    <name type="common">Asian soybean rust disease fungus</name>
    <dbReference type="NCBI Taxonomy" id="170000"/>
    <lineage>
        <taxon>Eukaryota</taxon>
        <taxon>Fungi</taxon>
        <taxon>Dikarya</taxon>
        <taxon>Basidiomycota</taxon>
        <taxon>Pucciniomycotina</taxon>
        <taxon>Pucciniomycetes</taxon>
        <taxon>Pucciniales</taxon>
        <taxon>Phakopsoraceae</taxon>
        <taxon>Phakopsora</taxon>
    </lineage>
</organism>
<reference evidence="3" key="1">
    <citation type="submission" date="2022-06" db="EMBL/GenBank/DDBJ databases">
        <authorList>
            <consortium name="SYNGENTA / RWTH Aachen University"/>
        </authorList>
    </citation>
    <scope>NUCLEOTIDE SEQUENCE</scope>
</reference>